<dbReference type="EnsemblMetazoa" id="AALFPA23_019754.R29087">
    <property type="protein sequence ID" value="AALFPA23_019754.P29087"/>
    <property type="gene ID" value="AALFPA23_019754"/>
</dbReference>
<dbReference type="SUPFAM" id="SSF48452">
    <property type="entry name" value="TPR-like"/>
    <property type="match status" value="3"/>
</dbReference>
<dbReference type="SMART" id="SM00028">
    <property type="entry name" value="TPR"/>
    <property type="match status" value="5"/>
</dbReference>
<dbReference type="Proteomes" id="UP000069940">
    <property type="component" value="Unassembled WGS sequence"/>
</dbReference>
<evidence type="ECO:0008006" key="5">
    <source>
        <dbReference type="Google" id="ProtNLM"/>
    </source>
</evidence>
<dbReference type="Pfam" id="PF14559">
    <property type="entry name" value="TPR_19"/>
    <property type="match status" value="1"/>
</dbReference>
<reference evidence="4" key="1">
    <citation type="journal article" date="2015" name="Proc. Natl. Acad. Sci. U.S.A.">
        <title>Genome sequence of the Asian Tiger mosquito, Aedes albopictus, reveals insights into its biology, genetics, and evolution.</title>
        <authorList>
            <person name="Chen X.G."/>
            <person name="Jiang X."/>
            <person name="Gu J."/>
            <person name="Xu M."/>
            <person name="Wu Y."/>
            <person name="Deng Y."/>
            <person name="Zhang C."/>
            <person name="Bonizzoni M."/>
            <person name="Dermauw W."/>
            <person name="Vontas J."/>
            <person name="Armbruster P."/>
            <person name="Huang X."/>
            <person name="Yang Y."/>
            <person name="Zhang H."/>
            <person name="He W."/>
            <person name="Peng H."/>
            <person name="Liu Y."/>
            <person name="Wu K."/>
            <person name="Chen J."/>
            <person name="Lirakis M."/>
            <person name="Topalis P."/>
            <person name="Van Leeuwen T."/>
            <person name="Hall A.B."/>
            <person name="Jiang X."/>
            <person name="Thorpe C."/>
            <person name="Mueller R.L."/>
            <person name="Sun C."/>
            <person name="Waterhouse R.M."/>
            <person name="Yan G."/>
            <person name="Tu Z.J."/>
            <person name="Fang X."/>
            <person name="James A.A."/>
        </authorList>
    </citation>
    <scope>NUCLEOTIDE SEQUENCE [LARGE SCALE GENOMIC DNA]</scope>
    <source>
        <strain evidence="4">Foshan</strain>
    </source>
</reference>
<evidence type="ECO:0000313" key="4">
    <source>
        <dbReference type="Proteomes" id="UP000069940"/>
    </source>
</evidence>
<protein>
    <recommendedName>
        <fullName evidence="5">General transcription factor 3C polypeptide 3</fullName>
    </recommendedName>
</protein>
<dbReference type="PANTHER" id="PTHR23082">
    <property type="entry name" value="TRANSCRIPTION INITIATION FACTOR IIIC TFIIIC , POLYPEPTIDE 3-RELATED"/>
    <property type="match status" value="1"/>
</dbReference>
<feature type="repeat" description="TPR" evidence="1">
    <location>
        <begin position="819"/>
        <end position="852"/>
    </location>
</feature>
<dbReference type="Pfam" id="PF13181">
    <property type="entry name" value="TPR_8"/>
    <property type="match status" value="2"/>
</dbReference>
<feature type="region of interest" description="Disordered" evidence="2">
    <location>
        <begin position="1"/>
        <end position="82"/>
    </location>
</feature>
<dbReference type="InterPro" id="IPR011990">
    <property type="entry name" value="TPR-like_helical_dom_sf"/>
</dbReference>
<organism evidence="3 4">
    <name type="scientific">Aedes albopictus</name>
    <name type="common">Asian tiger mosquito</name>
    <name type="synonym">Stegomyia albopicta</name>
    <dbReference type="NCBI Taxonomy" id="7160"/>
    <lineage>
        <taxon>Eukaryota</taxon>
        <taxon>Metazoa</taxon>
        <taxon>Ecdysozoa</taxon>
        <taxon>Arthropoda</taxon>
        <taxon>Hexapoda</taxon>
        <taxon>Insecta</taxon>
        <taxon>Pterygota</taxon>
        <taxon>Neoptera</taxon>
        <taxon>Endopterygota</taxon>
        <taxon>Diptera</taxon>
        <taxon>Nematocera</taxon>
        <taxon>Culicoidea</taxon>
        <taxon>Culicidae</taxon>
        <taxon>Culicinae</taxon>
        <taxon>Aedini</taxon>
        <taxon>Aedes</taxon>
        <taxon>Stegomyia</taxon>
    </lineage>
</organism>
<sequence>MSSAADQSEAESVVVEELDEMQLDPQELSQFVEADSIPLPNEPGASIIVPPRQRRRTRRPTVASTSSAPSESETDDENNPQQNEILIKKFVAGEISYAEYQARMQPAGGEMDLEEEELAERRKSSKKSSRFEKDLRVQRKDALRGNLQGPVQVKVEGKVSMKRHRRFLPPALQGLMGQANLCYARGDTEMAKKLCLEIVRQMPLAHEPFVTLAQIYETEDPEKFLQFSLIAAHLNPSDIEQWVRIAEISEERGNLSQALMCYARAIKSDPKNFDLRMKRVQLLEKKGEEKQAFKCYFAMLPYIPKERGEFLVQTAKRLAKKFHEESNLPAAMDAMDRAYGTVPELFSVEDINLFLELLIATGFYRKALDVLMAHTNVEVHEMVHEGEDPNDPNAQRGIYTVVIPTDMVLDFRTKLAVVLVHLKCDHLFDMIVQNILTNINVEEAGDCYLDVAESLMKELHYHYALKLLVPLINSENFSLAAVWLRYADCLRAIGDYNEAIVAYKKVVSLAQHLDARLTLSALLKQQGKYDEALEALEQDPEREIMDAELLYERCLMLKEVGRYDEFLAAGFMLLMRHCIPLRSRLELGAAISVPRYIEMLKTIADIKVSRQDTTEEHRPEFSRSENEPSVEMEWELVLVLLQVADYMKNYAYFQKLVFTLFTAKRFQIFKQELQMLALLGCLYNRDPMYAYNLIRERVNKEVNLNKPKLWNLFNLVILVTGDIRYNRYLMRLFERTAVDANVRVLQANYHLNAGTYKYALNDYSKVYKKTGDPIHAMLIAVTLTQIACQKFSNKKQALASQAIGFMEKYRKGRPGELANEIHYNIGRMYHQLGMHSLAVEHYKKALEFTNLLIEENAIYLDLRAEIAFNLSSIYRSNNNMELARKYLYEYIEI</sequence>
<feature type="repeat" description="TPR" evidence="1">
    <location>
        <begin position="239"/>
        <end position="272"/>
    </location>
</feature>
<name>A0ABM1ZLZ2_AEDAL</name>
<evidence type="ECO:0000256" key="1">
    <source>
        <dbReference type="PROSITE-ProRule" id="PRU00339"/>
    </source>
</evidence>
<accession>A0ABM1ZLZ2</accession>
<dbReference type="PROSITE" id="PS50005">
    <property type="entry name" value="TPR"/>
    <property type="match status" value="3"/>
</dbReference>
<dbReference type="InterPro" id="IPR019734">
    <property type="entry name" value="TPR_rpt"/>
</dbReference>
<dbReference type="GeneID" id="109401285"/>
<dbReference type="Pfam" id="PF00515">
    <property type="entry name" value="TPR_1"/>
    <property type="match status" value="1"/>
</dbReference>
<dbReference type="PANTHER" id="PTHR23082:SF0">
    <property type="entry name" value="GENERAL TRANSCRIPTION FACTOR 3C POLYPEPTIDE 3"/>
    <property type="match status" value="1"/>
</dbReference>
<keyword evidence="1" id="KW-0802">TPR repeat</keyword>
<keyword evidence="4" id="KW-1185">Reference proteome</keyword>
<feature type="repeat" description="TPR" evidence="1">
    <location>
        <begin position="480"/>
        <end position="513"/>
    </location>
</feature>
<evidence type="ECO:0000313" key="3">
    <source>
        <dbReference type="EnsemblMetazoa" id="AALFPA23_019754.P29087"/>
    </source>
</evidence>
<evidence type="ECO:0000256" key="2">
    <source>
        <dbReference type="SAM" id="MobiDB-lite"/>
    </source>
</evidence>
<proteinExistence type="predicted"/>
<feature type="compositionally biased region" description="Low complexity" evidence="2">
    <location>
        <begin position="60"/>
        <end position="71"/>
    </location>
</feature>
<feature type="region of interest" description="Disordered" evidence="2">
    <location>
        <begin position="113"/>
        <end position="135"/>
    </location>
</feature>
<dbReference type="RefSeq" id="XP_019529322.3">
    <property type="nucleotide sequence ID" value="XM_019673777.3"/>
</dbReference>
<dbReference type="InterPro" id="IPR039340">
    <property type="entry name" value="Tfc4/TFIIIC-102/Sfc4"/>
</dbReference>
<dbReference type="Gene3D" id="1.25.40.10">
    <property type="entry name" value="Tetratricopeptide repeat domain"/>
    <property type="match status" value="3"/>
</dbReference>
<reference evidence="3" key="2">
    <citation type="submission" date="2025-05" db="UniProtKB">
        <authorList>
            <consortium name="EnsemblMetazoa"/>
        </authorList>
    </citation>
    <scope>IDENTIFICATION</scope>
    <source>
        <strain evidence="3">Foshan</strain>
    </source>
</reference>